<dbReference type="AlphaFoldDB" id="A7B331"/>
<evidence type="ECO:0000313" key="1">
    <source>
        <dbReference type="EMBL" id="EDN77650.1"/>
    </source>
</evidence>
<sequence>MVLLYAKWRLASTHQKFLNLSKFSPSSLEDFSKTG</sequence>
<dbReference type="EMBL" id="AAYG02000015">
    <property type="protein sequence ID" value="EDN77650.1"/>
    <property type="molecule type" value="Genomic_DNA"/>
</dbReference>
<comment type="caution">
    <text evidence="1">The sequence shown here is derived from an EMBL/GenBank/DDBJ whole genome shotgun (WGS) entry which is preliminary data.</text>
</comment>
<gene>
    <name evidence="1" type="ORF">RUMGNA_01959</name>
</gene>
<protein>
    <submittedName>
        <fullName evidence="1">Uncharacterized protein</fullName>
    </submittedName>
</protein>
<evidence type="ECO:0000313" key="2">
    <source>
        <dbReference type="Proteomes" id="UP000004410"/>
    </source>
</evidence>
<reference evidence="1 2" key="2">
    <citation type="submission" date="2007-06" db="EMBL/GenBank/DDBJ databases">
        <title>Draft genome sequence of Ruminococcus gnavus (ATCC 29149).</title>
        <authorList>
            <person name="Sudarsanam P."/>
            <person name="Ley R."/>
            <person name="Guruge J."/>
            <person name="Turnbaugh P.J."/>
            <person name="Mahowald M."/>
            <person name="Liep D."/>
            <person name="Gordon J."/>
        </authorList>
    </citation>
    <scope>NUCLEOTIDE SEQUENCE [LARGE SCALE GENOMIC DNA]</scope>
    <source>
        <strain evidence="1 2">ATCC 29149</strain>
    </source>
</reference>
<name>A7B331_MEDG7</name>
<accession>A7B331</accession>
<dbReference type="Proteomes" id="UP000004410">
    <property type="component" value="Unassembled WGS sequence"/>
</dbReference>
<proteinExistence type="predicted"/>
<reference evidence="1 2" key="1">
    <citation type="submission" date="2007-04" db="EMBL/GenBank/DDBJ databases">
        <authorList>
            <person name="Fulton L."/>
            <person name="Clifton S."/>
            <person name="Fulton B."/>
            <person name="Xu J."/>
            <person name="Minx P."/>
            <person name="Pepin K.H."/>
            <person name="Johnson M."/>
            <person name="Thiruvilangam P."/>
            <person name="Bhonagiri V."/>
            <person name="Nash W.E."/>
            <person name="Mardis E.R."/>
            <person name="Wilson R.K."/>
        </authorList>
    </citation>
    <scope>NUCLEOTIDE SEQUENCE [LARGE SCALE GENOMIC DNA]</scope>
    <source>
        <strain evidence="1 2">ATCC 29149</strain>
    </source>
</reference>
<organism evidence="1 2">
    <name type="scientific">Mediterraneibacter gnavus (strain ATCC 29149 / DSM 114966 / JCM 6515 / VPI C7-9)</name>
    <name type="common">Ruminococcus gnavus</name>
    <dbReference type="NCBI Taxonomy" id="411470"/>
    <lineage>
        <taxon>Bacteria</taxon>
        <taxon>Bacillati</taxon>
        <taxon>Bacillota</taxon>
        <taxon>Clostridia</taxon>
        <taxon>Lachnospirales</taxon>
        <taxon>Lachnospiraceae</taxon>
        <taxon>Mediterraneibacter</taxon>
    </lineage>
</organism>
<dbReference type="PaxDb" id="411470-RUMGNA_01959"/>